<feature type="compositionally biased region" description="Basic and acidic residues" evidence="1">
    <location>
        <begin position="82"/>
        <end position="93"/>
    </location>
</feature>
<evidence type="ECO:0008006" key="5">
    <source>
        <dbReference type="Google" id="ProtNLM"/>
    </source>
</evidence>
<feature type="signal peptide" evidence="2">
    <location>
        <begin position="1"/>
        <end position="20"/>
    </location>
</feature>
<gene>
    <name evidence="3" type="ORF">ACFPFM_09075</name>
</gene>
<evidence type="ECO:0000256" key="2">
    <source>
        <dbReference type="SAM" id="SignalP"/>
    </source>
</evidence>
<evidence type="ECO:0000256" key="1">
    <source>
        <dbReference type="SAM" id="MobiDB-lite"/>
    </source>
</evidence>
<feature type="chain" id="PRO_5045141989" description="Secreted protein" evidence="2">
    <location>
        <begin position="21"/>
        <end position="110"/>
    </location>
</feature>
<dbReference type="RefSeq" id="WP_344036778.1">
    <property type="nucleotide sequence ID" value="NZ_BAAAKE010000005.1"/>
</dbReference>
<dbReference type="Proteomes" id="UP001595833">
    <property type="component" value="Unassembled WGS sequence"/>
</dbReference>
<evidence type="ECO:0000313" key="4">
    <source>
        <dbReference type="Proteomes" id="UP001595833"/>
    </source>
</evidence>
<feature type="region of interest" description="Disordered" evidence="1">
    <location>
        <begin position="28"/>
        <end position="110"/>
    </location>
</feature>
<comment type="caution">
    <text evidence="3">The sequence shown here is derived from an EMBL/GenBank/DDBJ whole genome shotgun (WGS) entry which is preliminary data.</text>
</comment>
<sequence>MTRRVLFAVLALIAGFVVVAHPTPPVSDAVAVSSTAEGTQPAGATTRGASTHPVQQAGHLGQPLDGVQPPVHATPAPPVRADVVDPTHRRPERTGQSPLGERAPPPTSGS</sequence>
<protein>
    <recommendedName>
        <fullName evidence="5">Secreted protein</fullName>
    </recommendedName>
</protein>
<evidence type="ECO:0000313" key="3">
    <source>
        <dbReference type="EMBL" id="MFC5053907.1"/>
    </source>
</evidence>
<keyword evidence="2" id="KW-0732">Signal</keyword>
<keyword evidence="4" id="KW-1185">Reference proteome</keyword>
<name>A0ABV9XX24_9PSEU</name>
<reference evidence="4" key="1">
    <citation type="journal article" date="2019" name="Int. J. Syst. Evol. Microbiol.">
        <title>The Global Catalogue of Microorganisms (GCM) 10K type strain sequencing project: providing services to taxonomists for standard genome sequencing and annotation.</title>
        <authorList>
            <consortium name="The Broad Institute Genomics Platform"/>
            <consortium name="The Broad Institute Genome Sequencing Center for Infectious Disease"/>
            <person name="Wu L."/>
            <person name="Ma J."/>
        </authorList>
    </citation>
    <scope>NUCLEOTIDE SEQUENCE [LARGE SCALE GENOMIC DNA]</scope>
    <source>
        <strain evidence="4">KCTC 12848</strain>
    </source>
</reference>
<proteinExistence type="predicted"/>
<accession>A0ABV9XX24</accession>
<organism evidence="3 4">
    <name type="scientific">Saccharothrix xinjiangensis</name>
    <dbReference type="NCBI Taxonomy" id="204798"/>
    <lineage>
        <taxon>Bacteria</taxon>
        <taxon>Bacillati</taxon>
        <taxon>Actinomycetota</taxon>
        <taxon>Actinomycetes</taxon>
        <taxon>Pseudonocardiales</taxon>
        <taxon>Pseudonocardiaceae</taxon>
        <taxon>Saccharothrix</taxon>
    </lineage>
</organism>
<dbReference type="EMBL" id="JBHSJB010000007">
    <property type="protein sequence ID" value="MFC5053907.1"/>
    <property type="molecule type" value="Genomic_DNA"/>
</dbReference>